<comment type="subunit">
    <text evidence="4">Forms a membrane-associated complex with FtsE.</text>
</comment>
<feature type="domain" description="ABC3 transporter permease C-terminal" evidence="14">
    <location>
        <begin position="184"/>
        <end position="300"/>
    </location>
</feature>
<name>A0ABU1UR25_9ACTN</name>
<dbReference type="PANTHER" id="PTHR47755:SF1">
    <property type="entry name" value="CELL DIVISION PROTEIN FTSX"/>
    <property type="match status" value="1"/>
</dbReference>
<evidence type="ECO:0000313" key="16">
    <source>
        <dbReference type="EMBL" id="MDR7087595.1"/>
    </source>
</evidence>
<sequence>MRATLSELGASLSRNKSMTISLVVTMTVSLLLAALGLLIQGQADRTEKYFGDRLQLQINLCTKNSPSTNCIGGVATDDQKAAVQAALRENPQVKTFDIRSPAENYSQARELLGQTDTGKAQLETLGPDAFPESYFVTLKNPQKFDGVVSQVSGMDGVGNVNSLRELLGPLFEILSKMRWAALATSLLLIVAAILQVSNTIRMTAYARRREIGIMRLVGASSWHIQLPFILESMLAALISAALAAAGLAAFMYFVVYGYLRDTLGEITTWVRWQEAGVVMGYTTVLALLLALVPTLVMTRKYLDV</sequence>
<feature type="transmembrane region" description="Helical" evidence="13">
    <location>
        <begin position="212"/>
        <end position="230"/>
    </location>
</feature>
<evidence type="ECO:0000256" key="2">
    <source>
        <dbReference type="ARBA" id="ARBA00004651"/>
    </source>
</evidence>
<dbReference type="InterPro" id="IPR004513">
    <property type="entry name" value="FtsX"/>
</dbReference>
<comment type="subcellular location">
    <subcellularLocation>
        <location evidence="2">Cell membrane</location>
        <topology evidence="2">Multi-pass membrane protein</topology>
    </subcellularLocation>
</comment>
<evidence type="ECO:0000259" key="15">
    <source>
        <dbReference type="Pfam" id="PF18075"/>
    </source>
</evidence>
<dbReference type="Proteomes" id="UP001257739">
    <property type="component" value="Unassembled WGS sequence"/>
</dbReference>
<evidence type="ECO:0000256" key="10">
    <source>
        <dbReference type="ARBA" id="ARBA00023136"/>
    </source>
</evidence>
<dbReference type="PANTHER" id="PTHR47755">
    <property type="entry name" value="CELL DIVISION PROTEIN FTSX"/>
    <property type="match status" value="1"/>
</dbReference>
<evidence type="ECO:0000256" key="7">
    <source>
        <dbReference type="ARBA" id="ARBA00022618"/>
    </source>
</evidence>
<feature type="transmembrane region" description="Helical" evidence="13">
    <location>
        <begin position="237"/>
        <end position="259"/>
    </location>
</feature>
<feature type="transmembrane region" description="Helical" evidence="13">
    <location>
        <begin position="20"/>
        <end position="39"/>
    </location>
</feature>
<keyword evidence="9 13" id="KW-1133">Transmembrane helix</keyword>
<feature type="transmembrane region" description="Helical" evidence="13">
    <location>
        <begin position="279"/>
        <end position="298"/>
    </location>
</feature>
<reference evidence="16 17" key="1">
    <citation type="submission" date="2023-07" db="EMBL/GenBank/DDBJ databases">
        <title>Sorghum-associated microbial communities from plants grown in Nebraska, USA.</title>
        <authorList>
            <person name="Schachtman D."/>
        </authorList>
    </citation>
    <scope>NUCLEOTIDE SEQUENCE [LARGE SCALE GENOMIC DNA]</scope>
    <source>
        <strain evidence="16 17">BE248</strain>
    </source>
</reference>
<keyword evidence="7 12" id="KW-0132">Cell division</keyword>
<dbReference type="PIRSF" id="PIRSF003097">
    <property type="entry name" value="FtsX"/>
    <property type="match status" value="1"/>
</dbReference>
<feature type="transmembrane region" description="Helical" evidence="13">
    <location>
        <begin position="179"/>
        <end position="200"/>
    </location>
</feature>
<evidence type="ECO:0000256" key="4">
    <source>
        <dbReference type="ARBA" id="ARBA00011160"/>
    </source>
</evidence>
<evidence type="ECO:0000256" key="3">
    <source>
        <dbReference type="ARBA" id="ARBA00007379"/>
    </source>
</evidence>
<dbReference type="InterPro" id="IPR003838">
    <property type="entry name" value="ABC3_permease_C"/>
</dbReference>
<evidence type="ECO:0000256" key="13">
    <source>
        <dbReference type="SAM" id="Phobius"/>
    </source>
</evidence>
<evidence type="ECO:0000256" key="11">
    <source>
        <dbReference type="ARBA" id="ARBA00023306"/>
    </source>
</evidence>
<evidence type="ECO:0000259" key="14">
    <source>
        <dbReference type="Pfam" id="PF02687"/>
    </source>
</evidence>
<evidence type="ECO:0000256" key="9">
    <source>
        <dbReference type="ARBA" id="ARBA00022989"/>
    </source>
</evidence>
<dbReference type="NCBIfam" id="NF038346">
    <property type="entry name" value="FtsX_actino"/>
    <property type="match status" value="1"/>
</dbReference>
<evidence type="ECO:0000256" key="8">
    <source>
        <dbReference type="ARBA" id="ARBA00022692"/>
    </source>
</evidence>
<accession>A0ABU1UR25</accession>
<protein>
    <recommendedName>
        <fullName evidence="5 12">Cell division protein FtsX</fullName>
    </recommendedName>
</protein>
<dbReference type="GO" id="GO:0051301">
    <property type="term" value="P:cell division"/>
    <property type="evidence" value="ECO:0007669"/>
    <property type="project" value="UniProtKB-KW"/>
</dbReference>
<comment type="similarity">
    <text evidence="3 12">Belongs to the ABC-4 integral membrane protein family. FtsX subfamily.</text>
</comment>
<evidence type="ECO:0000313" key="17">
    <source>
        <dbReference type="Proteomes" id="UP001257739"/>
    </source>
</evidence>
<proteinExistence type="inferred from homology"/>
<organism evidence="16 17">
    <name type="scientific">Aeromicrobium panaciterrae</name>
    <dbReference type="NCBI Taxonomy" id="363861"/>
    <lineage>
        <taxon>Bacteria</taxon>
        <taxon>Bacillati</taxon>
        <taxon>Actinomycetota</taxon>
        <taxon>Actinomycetes</taxon>
        <taxon>Propionibacteriales</taxon>
        <taxon>Nocardioidaceae</taxon>
        <taxon>Aeromicrobium</taxon>
    </lineage>
</organism>
<evidence type="ECO:0000256" key="1">
    <source>
        <dbReference type="ARBA" id="ARBA00003552"/>
    </source>
</evidence>
<dbReference type="Gene3D" id="3.30.70.3040">
    <property type="match status" value="1"/>
</dbReference>
<keyword evidence="8 13" id="KW-0812">Transmembrane</keyword>
<comment type="caution">
    <text evidence="16">The sequence shown here is derived from an EMBL/GenBank/DDBJ whole genome shotgun (WGS) entry which is preliminary data.</text>
</comment>
<evidence type="ECO:0000256" key="6">
    <source>
        <dbReference type="ARBA" id="ARBA00022475"/>
    </source>
</evidence>
<dbReference type="EMBL" id="JAVDWH010000001">
    <property type="protein sequence ID" value="MDR7087595.1"/>
    <property type="molecule type" value="Genomic_DNA"/>
</dbReference>
<keyword evidence="11 12" id="KW-0131">Cell cycle</keyword>
<dbReference type="InterPro" id="IPR040690">
    <property type="entry name" value="FtsX_ECD"/>
</dbReference>
<keyword evidence="10 12" id="KW-0472">Membrane</keyword>
<comment type="function">
    <text evidence="1">Part of the ABC transporter FtsEX involved in cellular division.</text>
</comment>
<keyword evidence="17" id="KW-1185">Reference proteome</keyword>
<keyword evidence="6 12" id="KW-1003">Cell membrane</keyword>
<dbReference type="Pfam" id="PF18075">
    <property type="entry name" value="FtsX_ECD"/>
    <property type="match status" value="1"/>
</dbReference>
<dbReference type="Pfam" id="PF02687">
    <property type="entry name" value="FtsX"/>
    <property type="match status" value="1"/>
</dbReference>
<gene>
    <name evidence="16" type="ORF">J2X11_002434</name>
</gene>
<evidence type="ECO:0000256" key="12">
    <source>
        <dbReference type="PIRNR" id="PIRNR003097"/>
    </source>
</evidence>
<dbReference type="InterPro" id="IPR047929">
    <property type="entry name" value="FtsX_actino"/>
</dbReference>
<evidence type="ECO:0000256" key="5">
    <source>
        <dbReference type="ARBA" id="ARBA00021907"/>
    </source>
</evidence>
<dbReference type="RefSeq" id="WP_309971484.1">
    <property type="nucleotide sequence ID" value="NZ_JAVDWH010000001.1"/>
</dbReference>
<feature type="domain" description="FtsX extracellular" evidence="15">
    <location>
        <begin position="56"/>
        <end position="160"/>
    </location>
</feature>